<proteinExistence type="predicted"/>
<dbReference type="RefSeq" id="WP_133804949.1">
    <property type="nucleotide sequence ID" value="NZ_SNWQ01000028.1"/>
</dbReference>
<accession>A0A4R6JEA3</accession>
<feature type="region of interest" description="Disordered" evidence="1">
    <location>
        <begin position="26"/>
        <end position="79"/>
    </location>
</feature>
<protein>
    <submittedName>
        <fullName evidence="2">Uncharacterized protein</fullName>
    </submittedName>
</protein>
<dbReference type="OrthoDB" id="3824822at2"/>
<evidence type="ECO:0000313" key="2">
    <source>
        <dbReference type="EMBL" id="TDO34230.1"/>
    </source>
</evidence>
<dbReference type="AlphaFoldDB" id="A0A4R6JEA3"/>
<keyword evidence="3" id="KW-1185">Reference proteome</keyword>
<evidence type="ECO:0000256" key="1">
    <source>
        <dbReference type="SAM" id="MobiDB-lite"/>
    </source>
</evidence>
<evidence type="ECO:0000313" key="3">
    <source>
        <dbReference type="Proteomes" id="UP000295388"/>
    </source>
</evidence>
<dbReference type="Proteomes" id="UP000295388">
    <property type="component" value="Unassembled WGS sequence"/>
</dbReference>
<sequence length="258" mass="26699">MGRVLLGVALVIGLGVLAIAFQATDPVRPGSDSSPPGAAVAPHSRTTPPATTVPLPTTAPPLPTTVSPTPSGLSPTPGIQLVANPRSDGALDVVETITVRTPTDRLVLSPPVAARTEAAFTALRASRPRADSVVVRAGGRPVPLRPPVVGTRRVLLLASPANRIELRYRLTGSVIRNSPSKPGRALGLIAPLTAEVDGSLPTLLTVGRARNFFCPLLDPALQRCAGEYREGLTSQPGLTAADATVLLQLDLPLPPRRA</sequence>
<feature type="compositionally biased region" description="Low complexity" evidence="1">
    <location>
        <begin position="46"/>
        <end position="56"/>
    </location>
</feature>
<comment type="caution">
    <text evidence="2">The sequence shown here is derived from an EMBL/GenBank/DDBJ whole genome shotgun (WGS) entry which is preliminary data.</text>
</comment>
<dbReference type="EMBL" id="SNWQ01000028">
    <property type="protein sequence ID" value="TDO34230.1"/>
    <property type="molecule type" value="Genomic_DNA"/>
</dbReference>
<organism evidence="2 3">
    <name type="scientific">Kribbella caucasensis</name>
    <dbReference type="NCBI Taxonomy" id="2512215"/>
    <lineage>
        <taxon>Bacteria</taxon>
        <taxon>Bacillati</taxon>
        <taxon>Actinomycetota</taxon>
        <taxon>Actinomycetes</taxon>
        <taxon>Propionibacteriales</taxon>
        <taxon>Kribbellaceae</taxon>
        <taxon>Kribbella</taxon>
    </lineage>
</organism>
<name>A0A4R6JEA3_9ACTN</name>
<reference evidence="2 3" key="1">
    <citation type="submission" date="2019-03" db="EMBL/GenBank/DDBJ databases">
        <title>Genomic Encyclopedia of Type Strains, Phase III (KMG-III): the genomes of soil and plant-associated and newly described type strains.</title>
        <authorList>
            <person name="Whitman W."/>
        </authorList>
    </citation>
    <scope>NUCLEOTIDE SEQUENCE [LARGE SCALE GENOMIC DNA]</scope>
    <source>
        <strain evidence="2 3">VKM Ac-2527</strain>
    </source>
</reference>
<feature type="compositionally biased region" description="Low complexity" evidence="1">
    <location>
        <begin position="64"/>
        <end position="78"/>
    </location>
</feature>
<gene>
    <name evidence="2" type="ORF">EV643_12815</name>
</gene>